<sequence length="331" mass="37819">MKGPLALAATMSLLVVTLALMGVWWRETPSEPAPARSGAPAADPDGGESEFQDYVARGRKLGEEPASWRGTVPDGALREDERGNLIVSEDVRRRFDYFLSALGEEELNVLRGRVAAHLRGALSERAARQAWDLFERYIGYRSALRELDEHDGSVAGMRQSLEERRALRDQWFSAATREAFFGFRDRYADFALQRRALLENEQLEPAEKQARLEALEAGLPEDMREMVRASRRPSEVAEAVRQLREQGAPEARVYQYREQRLGAEAAERLGELDRRREAWRERYQAYQAQRRAIEDSGLAEEDREDAIQRLRASLFDEAEQRRVRALDRIGG</sequence>
<feature type="region of interest" description="Disordered" evidence="18">
    <location>
        <begin position="29"/>
        <end position="50"/>
    </location>
</feature>
<evidence type="ECO:0000256" key="14">
    <source>
        <dbReference type="ARBA" id="ARBA00031542"/>
    </source>
</evidence>
<evidence type="ECO:0000256" key="10">
    <source>
        <dbReference type="ARBA" id="ARBA00023098"/>
    </source>
</evidence>
<evidence type="ECO:0000256" key="5">
    <source>
        <dbReference type="ARBA" id="ARBA00022475"/>
    </source>
</evidence>
<dbReference type="InterPro" id="IPR004961">
    <property type="entry name" value="Lipase_chaperone"/>
</dbReference>
<proteinExistence type="inferred from homology"/>
<dbReference type="Proteomes" id="UP000644441">
    <property type="component" value="Unassembled WGS sequence"/>
</dbReference>
<dbReference type="Pfam" id="PF03280">
    <property type="entry name" value="Lipase_chap"/>
    <property type="match status" value="1"/>
</dbReference>
<keyword evidence="5 16" id="KW-1003">Cell membrane</keyword>
<evidence type="ECO:0000256" key="16">
    <source>
        <dbReference type="HAMAP-Rule" id="MF_00790"/>
    </source>
</evidence>
<comment type="function">
    <text evidence="1 16">May be involved in the folding of the extracellular lipase during its passage through the periplasm.</text>
</comment>
<keyword evidence="10 16" id="KW-0443">Lipid metabolism</keyword>
<dbReference type="RefSeq" id="WP_194856900.1">
    <property type="nucleotide sequence ID" value="NZ_ARXR01000055.1"/>
</dbReference>
<gene>
    <name evidence="16" type="primary">lifO</name>
    <name evidence="19" type="ORF">ISO4_03194</name>
</gene>
<evidence type="ECO:0000256" key="8">
    <source>
        <dbReference type="ARBA" id="ARBA00022963"/>
    </source>
</evidence>
<comment type="similarity">
    <text evidence="3 16">Belongs to the lipase chaperone family.</text>
</comment>
<dbReference type="SUPFAM" id="SSF158855">
    <property type="entry name" value="Lipase chaperone-like"/>
    <property type="match status" value="1"/>
</dbReference>
<accession>A0ABS0ALU6</accession>
<evidence type="ECO:0000256" key="15">
    <source>
        <dbReference type="ARBA" id="ARBA00033028"/>
    </source>
</evidence>
<keyword evidence="6 16" id="KW-0997">Cell inner membrane</keyword>
<keyword evidence="20" id="KW-1185">Reference proteome</keyword>
<evidence type="ECO:0000256" key="2">
    <source>
        <dbReference type="ARBA" id="ARBA00004383"/>
    </source>
</evidence>
<evidence type="ECO:0000256" key="7">
    <source>
        <dbReference type="ARBA" id="ARBA00022692"/>
    </source>
</evidence>
<evidence type="ECO:0000256" key="17">
    <source>
        <dbReference type="SAM" id="Coils"/>
    </source>
</evidence>
<keyword evidence="9 16" id="KW-1133">Transmembrane helix</keyword>
<evidence type="ECO:0000313" key="19">
    <source>
        <dbReference type="EMBL" id="MBF5054592.1"/>
    </source>
</evidence>
<evidence type="ECO:0000313" key="20">
    <source>
        <dbReference type="Proteomes" id="UP000644441"/>
    </source>
</evidence>
<comment type="caution">
    <text evidence="19">The sequence shown here is derived from an EMBL/GenBank/DDBJ whole genome shotgun (WGS) entry which is preliminary data.</text>
</comment>
<evidence type="ECO:0000256" key="1">
    <source>
        <dbReference type="ARBA" id="ARBA00003280"/>
    </source>
</evidence>
<dbReference type="EMBL" id="ARXR01000055">
    <property type="protein sequence ID" value="MBF5054592.1"/>
    <property type="molecule type" value="Genomic_DNA"/>
</dbReference>
<keyword evidence="8 16" id="KW-0442">Lipid degradation</keyword>
<evidence type="ECO:0000256" key="11">
    <source>
        <dbReference type="ARBA" id="ARBA00023136"/>
    </source>
</evidence>
<evidence type="ECO:0000256" key="18">
    <source>
        <dbReference type="SAM" id="MobiDB-lite"/>
    </source>
</evidence>
<evidence type="ECO:0000256" key="12">
    <source>
        <dbReference type="ARBA" id="ARBA00023186"/>
    </source>
</evidence>
<dbReference type="HAMAP" id="MF_00790">
    <property type="entry name" value="Lipase_chap"/>
    <property type="match status" value="1"/>
</dbReference>
<protein>
    <recommendedName>
        <fullName evidence="4 16">Lipase chaperone</fullName>
    </recommendedName>
    <alternativeName>
        <fullName evidence="16">Lipase activator protein</fullName>
    </alternativeName>
    <alternativeName>
        <fullName evidence="15 16">Lipase foldase</fullName>
    </alternativeName>
    <alternativeName>
        <fullName evidence="13 16">Lipase helper protein</fullName>
    </alternativeName>
    <alternativeName>
        <fullName evidence="14 16">Lipase modulator</fullName>
    </alternativeName>
</protein>
<comment type="subcellular location">
    <subcellularLocation>
        <location evidence="2">Cell inner membrane</location>
        <topology evidence="2">Single-pass membrane protein</topology>
        <orientation evidence="2">Periplasmic side</orientation>
    </subcellularLocation>
</comment>
<keyword evidence="12 16" id="KW-0143">Chaperone</keyword>
<keyword evidence="17" id="KW-0175">Coiled coil</keyword>
<name>A0ABS0ALU6_9GAMM</name>
<evidence type="ECO:0000256" key="4">
    <source>
        <dbReference type="ARBA" id="ARBA00019692"/>
    </source>
</evidence>
<evidence type="ECO:0000256" key="13">
    <source>
        <dbReference type="ARBA" id="ARBA00030948"/>
    </source>
</evidence>
<keyword evidence="7 16" id="KW-0812">Transmembrane</keyword>
<feature type="coiled-coil region" evidence="17">
    <location>
        <begin position="269"/>
        <end position="296"/>
    </location>
</feature>
<evidence type="ECO:0000256" key="3">
    <source>
        <dbReference type="ARBA" id="ARBA00010358"/>
    </source>
</evidence>
<evidence type="ECO:0000256" key="9">
    <source>
        <dbReference type="ARBA" id="ARBA00022989"/>
    </source>
</evidence>
<reference evidence="19 20" key="1">
    <citation type="submission" date="2012-09" db="EMBL/GenBank/DDBJ databases">
        <title>Genome Sequence of alkane-degrading Bacterium Alcanivorax venustensis ISO4.</title>
        <authorList>
            <person name="Lai Q."/>
            <person name="Shao Z."/>
        </authorList>
    </citation>
    <scope>NUCLEOTIDE SEQUENCE [LARGE SCALE GENOMIC DNA]</scope>
    <source>
        <strain evidence="19 20">ISO4</strain>
    </source>
</reference>
<organism evidence="19 20">
    <name type="scientific">Alloalcanivorax venustensis ISO4</name>
    <dbReference type="NCBI Taxonomy" id="1177184"/>
    <lineage>
        <taxon>Bacteria</taxon>
        <taxon>Pseudomonadati</taxon>
        <taxon>Pseudomonadota</taxon>
        <taxon>Gammaproteobacteria</taxon>
        <taxon>Oceanospirillales</taxon>
        <taxon>Alcanivoracaceae</taxon>
        <taxon>Alloalcanivorax</taxon>
    </lineage>
</organism>
<keyword evidence="11 16" id="KW-0472">Membrane</keyword>
<evidence type="ECO:0000256" key="6">
    <source>
        <dbReference type="ARBA" id="ARBA00022519"/>
    </source>
</evidence>